<keyword evidence="2" id="KW-1185">Reference proteome</keyword>
<protein>
    <submittedName>
        <fullName evidence="1">Uncharacterized protein</fullName>
    </submittedName>
</protein>
<evidence type="ECO:0000313" key="2">
    <source>
        <dbReference type="Proteomes" id="UP000886998"/>
    </source>
</evidence>
<comment type="caution">
    <text evidence="1">The sequence shown here is derived from an EMBL/GenBank/DDBJ whole genome shotgun (WGS) entry which is preliminary data.</text>
</comment>
<dbReference type="EMBL" id="BMAV01002554">
    <property type="protein sequence ID" value="GFY41523.1"/>
    <property type="molecule type" value="Genomic_DNA"/>
</dbReference>
<name>A0A8X7BSE3_9ARAC</name>
<dbReference type="Proteomes" id="UP000886998">
    <property type="component" value="Unassembled WGS sequence"/>
</dbReference>
<dbReference type="AlphaFoldDB" id="A0A8X7BSE3"/>
<accession>A0A8X7BSE3</accession>
<sequence length="112" mass="12226">MLDACLGVAVQGHESTSNDLGLSKNSNFCLFNSRSLTLDRAIHCNYLVDIADLEACTQWPSGAAQEGGALWGQTQMTERERRYNLRGVSKTFSHCFADTKTPTIPAITCPVT</sequence>
<gene>
    <name evidence="1" type="ORF">TNIN_212921</name>
</gene>
<organism evidence="1 2">
    <name type="scientific">Trichonephila inaurata madagascariensis</name>
    <dbReference type="NCBI Taxonomy" id="2747483"/>
    <lineage>
        <taxon>Eukaryota</taxon>
        <taxon>Metazoa</taxon>
        <taxon>Ecdysozoa</taxon>
        <taxon>Arthropoda</taxon>
        <taxon>Chelicerata</taxon>
        <taxon>Arachnida</taxon>
        <taxon>Araneae</taxon>
        <taxon>Araneomorphae</taxon>
        <taxon>Entelegynae</taxon>
        <taxon>Araneoidea</taxon>
        <taxon>Nephilidae</taxon>
        <taxon>Trichonephila</taxon>
        <taxon>Trichonephila inaurata</taxon>
    </lineage>
</organism>
<evidence type="ECO:0000313" key="1">
    <source>
        <dbReference type="EMBL" id="GFY41523.1"/>
    </source>
</evidence>
<proteinExistence type="predicted"/>
<reference evidence="1" key="1">
    <citation type="submission" date="2020-08" db="EMBL/GenBank/DDBJ databases">
        <title>Multicomponent nature underlies the extraordinary mechanical properties of spider dragline silk.</title>
        <authorList>
            <person name="Kono N."/>
            <person name="Nakamura H."/>
            <person name="Mori M."/>
            <person name="Yoshida Y."/>
            <person name="Ohtoshi R."/>
            <person name="Malay A.D."/>
            <person name="Moran D.A.P."/>
            <person name="Tomita M."/>
            <person name="Numata K."/>
            <person name="Arakawa K."/>
        </authorList>
    </citation>
    <scope>NUCLEOTIDE SEQUENCE</scope>
</reference>